<dbReference type="Pfam" id="PF13873">
    <property type="entry name" value="Myb_DNA-bind_5"/>
    <property type="match status" value="1"/>
</dbReference>
<feature type="region of interest" description="Disordered" evidence="1">
    <location>
        <begin position="78"/>
        <end position="100"/>
    </location>
</feature>
<keyword evidence="4" id="KW-1185">Reference proteome</keyword>
<reference evidence="3" key="1">
    <citation type="submission" date="2020-03" db="EMBL/GenBank/DDBJ databases">
        <authorList>
            <person name="Weist P."/>
        </authorList>
    </citation>
    <scope>NUCLEOTIDE SEQUENCE</scope>
</reference>
<gene>
    <name evidence="3" type="ORF">PLEPLA_LOCUS33244</name>
</gene>
<dbReference type="PANTHER" id="PTHR23098">
    <property type="entry name" value="AGAP001331-PA-RELATED"/>
    <property type="match status" value="1"/>
</dbReference>
<dbReference type="InterPro" id="IPR001005">
    <property type="entry name" value="SANT/Myb"/>
</dbReference>
<feature type="domain" description="Myb-like" evidence="2">
    <location>
        <begin position="5"/>
        <end position="80"/>
    </location>
</feature>
<dbReference type="AlphaFoldDB" id="A0A9N7YZD6"/>
<dbReference type="EMBL" id="CADEAL010003669">
    <property type="protein sequence ID" value="CAB1445513.1"/>
    <property type="molecule type" value="Genomic_DNA"/>
</dbReference>
<protein>
    <recommendedName>
        <fullName evidence="2">Myb-like domain-containing protein</fullName>
    </recommendedName>
</protein>
<accession>A0A9N7YZD6</accession>
<feature type="region of interest" description="Disordered" evidence="1">
    <location>
        <begin position="158"/>
        <end position="184"/>
    </location>
</feature>
<name>A0A9N7YZD6_PLEPL</name>
<dbReference type="InterPro" id="IPR028002">
    <property type="entry name" value="Myb_DNA-bind_5"/>
</dbReference>
<dbReference type="PANTHER" id="PTHR23098:SF16">
    <property type="entry name" value="REGULATORY PROTEIN ZESTE"/>
    <property type="match status" value="1"/>
</dbReference>
<comment type="caution">
    <text evidence="3">The sequence shown here is derived from an EMBL/GenBank/DDBJ whole genome shotgun (WGS) entry which is preliminary data.</text>
</comment>
<dbReference type="GO" id="GO:0005634">
    <property type="term" value="C:nucleus"/>
    <property type="evidence" value="ECO:0007669"/>
    <property type="project" value="TreeGrafter"/>
</dbReference>
<dbReference type="Proteomes" id="UP001153269">
    <property type="component" value="Unassembled WGS sequence"/>
</dbReference>
<sequence>MEKNKGSNFTTAETTALLEGVRANYQALFGGFSGPGQSSLSSKVKNKIWADITRQINATGSGQRRSVEQVRLRWKNLKQKATKDHSEAKNPQTGNKSIKRGEFTDTVLDIIGGESSQALFGILPAGTGESIDPTEPLNLSAELVTLTPVELAFEEPSTSQSPVLEEMWNPPAPPPPCKRKRQAEKGDGYNELLKTVIQHIVRPQPSCDSDEDEDDPVPLEKVSLITGFLRKFIEEASPEVMRDLMKMVEERDRQAEGDSGMMSAELPQFR</sequence>
<proteinExistence type="predicted"/>
<evidence type="ECO:0000259" key="2">
    <source>
        <dbReference type="SMART" id="SM00717"/>
    </source>
</evidence>
<evidence type="ECO:0000313" key="3">
    <source>
        <dbReference type="EMBL" id="CAB1445513.1"/>
    </source>
</evidence>
<evidence type="ECO:0000256" key="1">
    <source>
        <dbReference type="SAM" id="MobiDB-lite"/>
    </source>
</evidence>
<evidence type="ECO:0000313" key="4">
    <source>
        <dbReference type="Proteomes" id="UP001153269"/>
    </source>
</evidence>
<dbReference type="SMART" id="SM00717">
    <property type="entry name" value="SANT"/>
    <property type="match status" value="1"/>
</dbReference>
<dbReference type="Gene3D" id="1.10.10.60">
    <property type="entry name" value="Homeodomain-like"/>
    <property type="match status" value="1"/>
</dbReference>
<feature type="region of interest" description="Disordered" evidence="1">
    <location>
        <begin position="250"/>
        <end position="270"/>
    </location>
</feature>
<organism evidence="3 4">
    <name type="scientific">Pleuronectes platessa</name>
    <name type="common">European plaice</name>
    <dbReference type="NCBI Taxonomy" id="8262"/>
    <lineage>
        <taxon>Eukaryota</taxon>
        <taxon>Metazoa</taxon>
        <taxon>Chordata</taxon>
        <taxon>Craniata</taxon>
        <taxon>Vertebrata</taxon>
        <taxon>Euteleostomi</taxon>
        <taxon>Actinopterygii</taxon>
        <taxon>Neopterygii</taxon>
        <taxon>Teleostei</taxon>
        <taxon>Neoteleostei</taxon>
        <taxon>Acanthomorphata</taxon>
        <taxon>Carangaria</taxon>
        <taxon>Pleuronectiformes</taxon>
        <taxon>Pleuronectoidei</taxon>
        <taxon>Pleuronectidae</taxon>
        <taxon>Pleuronectes</taxon>
    </lineage>
</organism>